<gene>
    <name evidence="11" type="primary">galK</name>
    <name evidence="16" type="ORF">ENH88_07815</name>
</gene>
<dbReference type="InterPro" id="IPR019741">
    <property type="entry name" value="Galactokinase_CS"/>
</dbReference>
<keyword evidence="9 11" id="KW-0299">Galactose metabolism</keyword>
<evidence type="ECO:0000259" key="13">
    <source>
        <dbReference type="Pfam" id="PF00288"/>
    </source>
</evidence>
<feature type="binding site" evidence="11">
    <location>
        <position position="160"/>
    </location>
    <ligand>
        <name>Mg(2+)</name>
        <dbReference type="ChEBI" id="CHEBI:18420"/>
    </ligand>
</feature>
<reference evidence="16" key="1">
    <citation type="journal article" date="2020" name="mSystems">
        <title>Genome- and Community-Level Interaction Insights into Carbon Utilization and Element Cycling Functions of Hydrothermarchaeota in Hydrothermal Sediment.</title>
        <authorList>
            <person name="Zhou Z."/>
            <person name="Liu Y."/>
            <person name="Xu W."/>
            <person name="Pan J."/>
            <person name="Luo Z.H."/>
            <person name="Li M."/>
        </authorList>
    </citation>
    <scope>NUCLEOTIDE SEQUENCE [LARGE SCALE GENOMIC DNA]</scope>
    <source>
        <strain evidence="16">HyVt-346</strain>
    </source>
</reference>
<comment type="similarity">
    <text evidence="1 11">Belongs to the GHMP kinase family. GalK subfamily.</text>
</comment>
<dbReference type="HAMAP" id="MF_00246">
    <property type="entry name" value="Galactokinase"/>
    <property type="match status" value="1"/>
</dbReference>
<dbReference type="SUPFAM" id="SSF54211">
    <property type="entry name" value="Ribosomal protein S5 domain 2-like"/>
    <property type="match status" value="1"/>
</dbReference>
<dbReference type="PROSITE" id="PS00106">
    <property type="entry name" value="GALACTOKINASE"/>
    <property type="match status" value="1"/>
</dbReference>
<evidence type="ECO:0000256" key="9">
    <source>
        <dbReference type="ARBA" id="ARBA00023144"/>
    </source>
</evidence>
<dbReference type="InterPro" id="IPR006203">
    <property type="entry name" value="GHMP_knse_ATP-bd_CS"/>
</dbReference>
<dbReference type="EMBL" id="DRGM01000082">
    <property type="protein sequence ID" value="HEA16340.1"/>
    <property type="molecule type" value="Genomic_DNA"/>
</dbReference>
<dbReference type="Proteomes" id="UP000886188">
    <property type="component" value="Unassembled WGS sequence"/>
</dbReference>
<dbReference type="GO" id="GO:0005524">
    <property type="term" value="F:ATP binding"/>
    <property type="evidence" value="ECO:0007669"/>
    <property type="project" value="UniProtKB-UniRule"/>
</dbReference>
<comment type="caution">
    <text evidence="16">The sequence shown here is derived from an EMBL/GenBank/DDBJ whole genome shotgun (WGS) entry which is preliminary data.</text>
</comment>
<feature type="site" description="Transition state stabilizer" evidence="11">
    <location>
        <position position="27"/>
    </location>
</feature>
<comment type="function">
    <text evidence="11">Catalyzes the transfer of the gamma-phosphate of ATP to D-galactose to form alpha-D-galactose-1-phosphate (Gal-1-P).</text>
</comment>
<evidence type="ECO:0000256" key="11">
    <source>
        <dbReference type="HAMAP-Rule" id="MF_00246"/>
    </source>
</evidence>
<dbReference type="PROSITE" id="PS00627">
    <property type="entry name" value="GHMP_KINASES_ATP"/>
    <property type="match status" value="1"/>
</dbReference>
<dbReference type="PIRSF" id="PIRSF000530">
    <property type="entry name" value="Galactokinase"/>
    <property type="match status" value="1"/>
</dbReference>
<dbReference type="InterPro" id="IPR020568">
    <property type="entry name" value="Ribosomal_Su5_D2-typ_SF"/>
</dbReference>
<evidence type="ECO:0000256" key="10">
    <source>
        <dbReference type="ARBA" id="ARBA00023277"/>
    </source>
</evidence>
<dbReference type="GO" id="GO:0000287">
    <property type="term" value="F:magnesium ion binding"/>
    <property type="evidence" value="ECO:0007669"/>
    <property type="project" value="UniProtKB-UniRule"/>
</dbReference>
<proteinExistence type="inferred from homology"/>
<dbReference type="SUPFAM" id="SSF55060">
    <property type="entry name" value="GHMP Kinase, C-terminal domain"/>
    <property type="match status" value="1"/>
</dbReference>
<dbReference type="EC" id="2.7.1.6" evidence="11 12"/>
<keyword evidence="8 11" id="KW-0460">Magnesium</keyword>
<feature type="binding site" evidence="11">
    <location>
        <begin position="122"/>
        <end position="128"/>
    </location>
    <ligand>
        <name>ATP</name>
        <dbReference type="ChEBI" id="CHEBI:30616"/>
    </ligand>
</feature>
<dbReference type="NCBIfam" id="NF003472">
    <property type="entry name" value="PRK05101.1"/>
    <property type="match status" value="1"/>
</dbReference>
<dbReference type="InterPro" id="IPR019539">
    <property type="entry name" value="GalKase_N"/>
</dbReference>
<keyword evidence="4 11" id="KW-0479">Metal-binding</keyword>
<dbReference type="UniPathway" id="UPA00214"/>
<evidence type="ECO:0000256" key="5">
    <source>
        <dbReference type="ARBA" id="ARBA00022741"/>
    </source>
</evidence>
<dbReference type="InterPro" id="IPR036554">
    <property type="entry name" value="GHMP_kinase_C_sf"/>
</dbReference>
<keyword evidence="2 11" id="KW-0963">Cytoplasm</keyword>
<feature type="binding site" evidence="11">
    <location>
        <position position="128"/>
    </location>
    <ligand>
        <name>Mg(2+)</name>
        <dbReference type="ChEBI" id="CHEBI:18420"/>
    </ligand>
</feature>
<dbReference type="PANTHER" id="PTHR10457">
    <property type="entry name" value="MEVALONATE KINASE/GALACTOKINASE"/>
    <property type="match status" value="1"/>
</dbReference>
<evidence type="ECO:0000256" key="7">
    <source>
        <dbReference type="ARBA" id="ARBA00022840"/>
    </source>
</evidence>
<dbReference type="Pfam" id="PF00288">
    <property type="entry name" value="GHMP_kinases_N"/>
    <property type="match status" value="1"/>
</dbReference>
<dbReference type="InterPro" id="IPR000705">
    <property type="entry name" value="Galactokinase"/>
</dbReference>
<dbReference type="RefSeq" id="WP_304181489.1">
    <property type="nucleotide sequence ID" value="NZ_DRGM01000082.1"/>
</dbReference>
<feature type="active site" description="Proton acceptor" evidence="11">
    <location>
        <position position="172"/>
    </location>
</feature>
<feature type="domain" description="Galactokinase N-terminal" evidence="15">
    <location>
        <begin position="8"/>
        <end position="56"/>
    </location>
</feature>
<dbReference type="GO" id="GO:0006012">
    <property type="term" value="P:galactose metabolic process"/>
    <property type="evidence" value="ECO:0007669"/>
    <property type="project" value="UniProtKB-UniRule"/>
</dbReference>
<organism evidence="16">
    <name type="scientific">Pseudoalteromonas prydzensis</name>
    <dbReference type="NCBI Taxonomy" id="182141"/>
    <lineage>
        <taxon>Bacteria</taxon>
        <taxon>Pseudomonadati</taxon>
        <taxon>Pseudomonadota</taxon>
        <taxon>Gammaproteobacteria</taxon>
        <taxon>Alteromonadales</taxon>
        <taxon>Pseudoalteromonadaceae</taxon>
        <taxon>Pseudoalteromonas</taxon>
    </lineage>
</organism>
<dbReference type="InterPro" id="IPR006204">
    <property type="entry name" value="GHMP_kinase_N_dom"/>
</dbReference>
<dbReference type="Pfam" id="PF10509">
    <property type="entry name" value="GalKase_gal_bdg"/>
    <property type="match status" value="1"/>
</dbReference>
<dbReference type="NCBIfam" id="TIGR00131">
    <property type="entry name" value="gal_kin"/>
    <property type="match status" value="1"/>
</dbReference>
<comment type="catalytic activity">
    <reaction evidence="11">
        <text>alpha-D-galactose + ATP = alpha-D-galactose 1-phosphate + ADP + H(+)</text>
        <dbReference type="Rhea" id="RHEA:13553"/>
        <dbReference type="ChEBI" id="CHEBI:15378"/>
        <dbReference type="ChEBI" id="CHEBI:28061"/>
        <dbReference type="ChEBI" id="CHEBI:30616"/>
        <dbReference type="ChEBI" id="CHEBI:58336"/>
        <dbReference type="ChEBI" id="CHEBI:456216"/>
        <dbReference type="EC" id="2.7.1.6"/>
    </reaction>
</comment>
<keyword evidence="3 11" id="KW-0808">Transferase</keyword>
<evidence type="ECO:0000256" key="1">
    <source>
        <dbReference type="ARBA" id="ARBA00006566"/>
    </source>
</evidence>
<dbReference type="Pfam" id="PF08544">
    <property type="entry name" value="GHMP_kinases_C"/>
    <property type="match status" value="1"/>
</dbReference>
<name>A0A7V1GDX1_9GAMM</name>
<evidence type="ECO:0000256" key="3">
    <source>
        <dbReference type="ARBA" id="ARBA00022679"/>
    </source>
</evidence>
<dbReference type="InterPro" id="IPR014721">
    <property type="entry name" value="Ribsml_uS5_D2-typ_fold_subgr"/>
</dbReference>
<dbReference type="Gene3D" id="3.30.70.890">
    <property type="entry name" value="GHMP kinase, C-terminal domain"/>
    <property type="match status" value="1"/>
</dbReference>
<dbReference type="Gene3D" id="3.30.230.10">
    <property type="match status" value="1"/>
</dbReference>
<evidence type="ECO:0000256" key="2">
    <source>
        <dbReference type="ARBA" id="ARBA00022490"/>
    </source>
</evidence>
<dbReference type="PRINTS" id="PR00473">
    <property type="entry name" value="GALCTOKINASE"/>
</dbReference>
<evidence type="ECO:0000259" key="14">
    <source>
        <dbReference type="Pfam" id="PF08544"/>
    </source>
</evidence>
<evidence type="ECO:0000256" key="12">
    <source>
        <dbReference type="NCBIfam" id="TIGR00131"/>
    </source>
</evidence>
<feature type="domain" description="GHMP kinase N-terminal" evidence="13">
    <location>
        <begin position="92"/>
        <end position="179"/>
    </location>
</feature>
<dbReference type="GO" id="GO:0005829">
    <property type="term" value="C:cytosol"/>
    <property type="evidence" value="ECO:0007669"/>
    <property type="project" value="TreeGrafter"/>
</dbReference>
<keyword evidence="6 11" id="KW-0418">Kinase</keyword>
<dbReference type="AlphaFoldDB" id="A0A7V1GDX1"/>
<feature type="binding site" evidence="11">
    <location>
        <position position="221"/>
    </location>
    <ligand>
        <name>substrate</name>
    </ligand>
</feature>
<keyword evidence="10 11" id="KW-0119">Carbohydrate metabolism</keyword>
<dbReference type="PRINTS" id="PR00959">
    <property type="entry name" value="MEVGALKINASE"/>
</dbReference>
<dbReference type="InterPro" id="IPR006206">
    <property type="entry name" value="Mevalonate/galactokinase"/>
</dbReference>
<feature type="binding site" evidence="11">
    <location>
        <position position="67"/>
    </location>
    <ligand>
        <name>ATP</name>
        <dbReference type="ChEBI" id="CHEBI:30616"/>
    </ligand>
</feature>
<comment type="pathway">
    <text evidence="11">Carbohydrate metabolism; galactose metabolism.</text>
</comment>
<feature type="domain" description="GHMP kinase C-terminal" evidence="14">
    <location>
        <begin position="279"/>
        <end position="357"/>
    </location>
</feature>
<dbReference type="GO" id="GO:0004335">
    <property type="term" value="F:galactokinase activity"/>
    <property type="evidence" value="ECO:0007669"/>
    <property type="project" value="UniProtKB-UniRule"/>
</dbReference>
<evidence type="ECO:0000313" key="16">
    <source>
        <dbReference type="EMBL" id="HEA16340.1"/>
    </source>
</evidence>
<dbReference type="InterPro" id="IPR013750">
    <property type="entry name" value="GHMP_kinase_C_dom"/>
</dbReference>
<keyword evidence="5 11" id="KW-0547">Nucleotide-binding</keyword>
<keyword evidence="7 11" id="KW-0067">ATP-binding</keyword>
<sequence>MSSYTALEAFESFYLSSPEHVIDAPGRVNLIGEHTDYNDGFVLPAAINFATNIAAKARSDRIINVLSVDYHYQHNSFSLDAIAFSEQQMWVNYIRGTVAELLKIYPDIQGADLAISGNVPQGAGLSSSASFEIAILKTLVVLNQLPLDGVKAALIAQRAENNFVGCRCGIMDQLIASLGKQDHAMLLDCRSLTFEYATIPNDIVLLIINSNQQRGLVESEYNTRRIQCELSAKHFAKPALRDVSLAELECEAANLEPLIYKRAKHIITENDRTIRAFNALRSKDMRAMSQLMRESHLSMQYDFQITTPAIDYLVDIVADVLGDSGGVRMTGGGFGGCVIALTPAHLIDQVKSTVTQLYQAKTGFKADIYVCDAMDGAFLNR</sequence>
<evidence type="ECO:0000256" key="8">
    <source>
        <dbReference type="ARBA" id="ARBA00022842"/>
    </source>
</evidence>
<accession>A0A7V1GDX1</accession>
<feature type="binding site" evidence="11">
    <location>
        <begin position="33"/>
        <end position="36"/>
    </location>
    <ligand>
        <name>substrate</name>
    </ligand>
</feature>
<dbReference type="FunFam" id="3.30.70.890:FF:000001">
    <property type="entry name" value="Galactokinase"/>
    <property type="match status" value="1"/>
</dbReference>
<protein>
    <recommendedName>
        <fullName evidence="11 12">Galactokinase</fullName>
        <ecNumber evidence="11 12">2.7.1.6</ecNumber>
    </recommendedName>
    <alternativeName>
        <fullName evidence="11">Galactose kinase</fullName>
    </alternativeName>
</protein>
<comment type="subcellular location">
    <subcellularLocation>
        <location evidence="11">Cytoplasm</location>
    </subcellularLocation>
</comment>
<dbReference type="InterPro" id="IPR022963">
    <property type="entry name" value="Galactokinase_bac"/>
</dbReference>
<evidence type="ECO:0000259" key="15">
    <source>
        <dbReference type="Pfam" id="PF10509"/>
    </source>
</evidence>
<dbReference type="FunFam" id="3.30.230.10:FF:000017">
    <property type="entry name" value="Galactokinase"/>
    <property type="match status" value="1"/>
</dbReference>
<evidence type="ECO:0000256" key="6">
    <source>
        <dbReference type="ARBA" id="ARBA00022777"/>
    </source>
</evidence>
<dbReference type="PANTHER" id="PTHR10457:SF7">
    <property type="entry name" value="GALACTOKINASE-RELATED"/>
    <property type="match status" value="1"/>
</dbReference>
<evidence type="ECO:0000256" key="4">
    <source>
        <dbReference type="ARBA" id="ARBA00022723"/>
    </source>
</evidence>